<dbReference type="InterPro" id="IPR009057">
    <property type="entry name" value="Homeodomain-like_sf"/>
</dbReference>
<dbReference type="Pfam" id="PF03221">
    <property type="entry name" value="HTH_Tnp_Tc5"/>
    <property type="match status" value="1"/>
</dbReference>
<evidence type="ECO:0000313" key="5">
    <source>
        <dbReference type="EMBL" id="JAT93634.1"/>
    </source>
</evidence>
<dbReference type="Pfam" id="PF03184">
    <property type="entry name" value="DDE_1"/>
    <property type="match status" value="1"/>
</dbReference>
<feature type="region of interest" description="Disordered" evidence="3">
    <location>
        <begin position="363"/>
        <end position="388"/>
    </location>
</feature>
<name>A0A1E1X317_9ACAR</name>
<dbReference type="PANTHER" id="PTHR19303:SF73">
    <property type="entry name" value="PROTEIN PDC2"/>
    <property type="match status" value="1"/>
</dbReference>
<keyword evidence="2" id="KW-0238">DNA-binding</keyword>
<evidence type="ECO:0000256" key="1">
    <source>
        <dbReference type="ARBA" id="ARBA00004123"/>
    </source>
</evidence>
<feature type="compositionally biased region" description="Acidic residues" evidence="3">
    <location>
        <begin position="369"/>
        <end position="378"/>
    </location>
</feature>
<dbReference type="Gene3D" id="1.10.10.60">
    <property type="entry name" value="Homeodomain-like"/>
    <property type="match status" value="1"/>
</dbReference>
<dbReference type="GO" id="GO:0003677">
    <property type="term" value="F:DNA binding"/>
    <property type="evidence" value="ECO:0007669"/>
    <property type="project" value="UniProtKB-KW"/>
</dbReference>
<sequence length="440" mass="49740">RYCHHQDVEDALFAWFKDVRARNLPVSGAVLQMKARSLACVLGHDDFYASSGWLQRFKDRHQIVCHTLSGEEAAVDVENCEKWAESFRMQLDGYEMRDVYNVDETALFFKLLPERSLVAKNELCRGGKKSKDRVTVVVCVNMDGSEKRRLTVIGKSARPRCLRNARNVQADYRSNKKAWMTSSLFEAWLKAFDKDMAEQRRKVLLILDNCSAHKVSVPLEAVRLVFLPPNSTSVLQPLDRGIIRSLKCCYRKRLVTQLVFDIDRGISTAINLKTTLDMLYGAWNEVAQSTIRNCFVDAGLAPSTSETEPNDAHDSEGEADNFHETTWRQLAVPNVTFEDFIAADDNLAVAPEMTDQEIVNQLLPTDDATSSDESEEGEERALSGTEADDMANKLRMYLENLPVAKSADTGKALHSVDFVEKFILSNSVKCRQMKITSFFK</sequence>
<dbReference type="PROSITE" id="PS51253">
    <property type="entry name" value="HTH_CENPB"/>
    <property type="match status" value="1"/>
</dbReference>
<reference evidence="5" key="1">
    <citation type="journal article" date="2017" name="Front. Cell. Infect. Microbiol.">
        <title>The Distinct Transcriptional Response of the Midgut of Amblyomma sculptum and Amblyomma aureolatum Ticks to Rickettsia rickettsii Correlates to Their Differences in Susceptibility to Infection.</title>
        <authorList>
            <person name="Martins L.A."/>
            <person name="Galletti M.F.B.M."/>
            <person name="Ribeiro J.M."/>
            <person name="Fujita A."/>
            <person name="Costa F.B."/>
            <person name="Labruna M.B."/>
            <person name="Daffre S."/>
            <person name="Fogaca A.C."/>
        </authorList>
    </citation>
    <scope>NUCLEOTIDE SEQUENCE</scope>
</reference>
<dbReference type="GO" id="GO:0005634">
    <property type="term" value="C:nucleus"/>
    <property type="evidence" value="ECO:0007669"/>
    <property type="project" value="UniProtKB-SubCell"/>
</dbReference>
<evidence type="ECO:0000256" key="2">
    <source>
        <dbReference type="ARBA" id="ARBA00023125"/>
    </source>
</evidence>
<comment type="subcellular location">
    <subcellularLocation>
        <location evidence="1">Nucleus</location>
    </subcellularLocation>
</comment>
<dbReference type="Gene3D" id="3.30.420.10">
    <property type="entry name" value="Ribonuclease H-like superfamily/Ribonuclease H"/>
    <property type="match status" value="1"/>
</dbReference>
<dbReference type="SUPFAM" id="SSF46689">
    <property type="entry name" value="Homeodomain-like"/>
    <property type="match status" value="1"/>
</dbReference>
<dbReference type="SMART" id="SM00674">
    <property type="entry name" value="CENPB"/>
    <property type="match status" value="1"/>
</dbReference>
<dbReference type="PANTHER" id="PTHR19303">
    <property type="entry name" value="TRANSPOSON"/>
    <property type="match status" value="1"/>
</dbReference>
<dbReference type="InterPro" id="IPR036397">
    <property type="entry name" value="RNaseH_sf"/>
</dbReference>
<dbReference type="InterPro" id="IPR004875">
    <property type="entry name" value="DDE_SF_endonuclease_dom"/>
</dbReference>
<organism evidence="5">
    <name type="scientific">Amblyomma aureolatum</name>
    <dbReference type="NCBI Taxonomy" id="187763"/>
    <lineage>
        <taxon>Eukaryota</taxon>
        <taxon>Metazoa</taxon>
        <taxon>Ecdysozoa</taxon>
        <taxon>Arthropoda</taxon>
        <taxon>Chelicerata</taxon>
        <taxon>Arachnida</taxon>
        <taxon>Acari</taxon>
        <taxon>Parasitiformes</taxon>
        <taxon>Ixodida</taxon>
        <taxon>Ixodoidea</taxon>
        <taxon>Ixodidae</taxon>
        <taxon>Amblyomminae</taxon>
        <taxon>Amblyomma</taxon>
    </lineage>
</organism>
<feature type="domain" description="HTH CENPB-type" evidence="4">
    <location>
        <begin position="1"/>
        <end position="67"/>
    </location>
</feature>
<evidence type="ECO:0000256" key="3">
    <source>
        <dbReference type="SAM" id="MobiDB-lite"/>
    </source>
</evidence>
<accession>A0A1E1X317</accession>
<proteinExistence type="evidence at transcript level"/>
<dbReference type="EMBL" id="GFAC01005554">
    <property type="protein sequence ID" value="JAT93634.1"/>
    <property type="molecule type" value="mRNA"/>
</dbReference>
<protein>
    <submittedName>
        <fullName evidence="5">Putative smar21</fullName>
    </submittedName>
</protein>
<feature type="non-terminal residue" evidence="5">
    <location>
        <position position="1"/>
    </location>
</feature>
<dbReference type="InterPro" id="IPR050863">
    <property type="entry name" value="CenT-Element_Derived"/>
</dbReference>
<dbReference type="InterPro" id="IPR006600">
    <property type="entry name" value="HTH_CenpB_DNA-bd_dom"/>
</dbReference>
<evidence type="ECO:0000259" key="4">
    <source>
        <dbReference type="PROSITE" id="PS51253"/>
    </source>
</evidence>
<dbReference type="AlphaFoldDB" id="A0A1E1X317"/>